<accession>A0ABP6SLJ2</accession>
<reference evidence="3" key="3">
    <citation type="submission" date="2023-12" db="EMBL/GenBank/DDBJ databases">
        <authorList>
            <person name="Sun Q."/>
            <person name="Inoue M."/>
        </authorList>
    </citation>
    <scope>NUCLEOTIDE SEQUENCE</scope>
    <source>
        <strain evidence="3">JCM 9651</strain>
    </source>
</reference>
<proteinExistence type="predicted"/>
<comment type="caution">
    <text evidence="3">The sequence shown here is derived from an EMBL/GenBank/DDBJ whole genome shotgun (WGS) entry which is preliminary data.</text>
</comment>
<dbReference type="EMBL" id="BAAAYL010000001">
    <property type="protein sequence ID" value="GAA3367680.1"/>
    <property type="molecule type" value="Genomic_DNA"/>
</dbReference>
<sequence length="88" mass="9504">MLSLRLRPSAGLRDGKSRTPGAELKPPMARPPALRPDLARERGMGATSMARWPHSYSIPLRARGDGASHETALRTVGEAARTPRCESS</sequence>
<gene>
    <name evidence="2" type="ORF">GCM10020367_02900</name>
    <name evidence="3" type="ORF">GCM10020367_65940</name>
</gene>
<evidence type="ECO:0000313" key="4">
    <source>
        <dbReference type="Proteomes" id="UP001499990"/>
    </source>
</evidence>
<feature type="compositionally biased region" description="Basic and acidic residues" evidence="1">
    <location>
        <begin position="62"/>
        <end position="72"/>
    </location>
</feature>
<dbReference type="Proteomes" id="UP001499990">
    <property type="component" value="Unassembled WGS sequence"/>
</dbReference>
<evidence type="ECO:0000313" key="3">
    <source>
        <dbReference type="EMBL" id="GAA3380023.1"/>
    </source>
</evidence>
<protein>
    <submittedName>
        <fullName evidence="3">Uncharacterized protein</fullName>
    </submittedName>
</protein>
<reference evidence="3" key="1">
    <citation type="journal article" date="2014" name="Int. J. Syst. Evol. Microbiol.">
        <title>Complete genome of a new Firmicutes species belonging to the dominant human colonic microbiota ('Ruminococcus bicirculans') reveals two chromosomes and a selective capacity to utilize plant glucans.</title>
        <authorList>
            <consortium name="NISC Comparative Sequencing Program"/>
            <person name="Wegmann U."/>
            <person name="Louis P."/>
            <person name="Goesmann A."/>
            <person name="Henrissat B."/>
            <person name="Duncan S.H."/>
            <person name="Flint H.J."/>
        </authorList>
    </citation>
    <scope>NUCLEOTIDE SEQUENCE</scope>
    <source>
        <strain evidence="3">JCM 9651</strain>
    </source>
</reference>
<feature type="region of interest" description="Disordered" evidence="1">
    <location>
        <begin position="1"/>
        <end position="36"/>
    </location>
</feature>
<name>A0ABP6SLJ2_9ACTN</name>
<reference evidence="4" key="2">
    <citation type="journal article" date="2019" name="Int. J. Syst. Evol. Microbiol.">
        <title>The Global Catalogue of Microorganisms (GCM) 10K type strain sequencing project: providing services to taxonomists for standard genome sequencing and annotation.</title>
        <authorList>
            <consortium name="The Broad Institute Genomics Platform"/>
            <consortium name="The Broad Institute Genome Sequencing Center for Infectious Disease"/>
            <person name="Wu L."/>
            <person name="Ma J."/>
        </authorList>
    </citation>
    <scope>NUCLEOTIDE SEQUENCE [LARGE SCALE GENOMIC DNA]</scope>
    <source>
        <strain evidence="4">JCM 9651</strain>
    </source>
</reference>
<dbReference type="EMBL" id="BAAAYL010000001">
    <property type="protein sequence ID" value="GAA3380023.1"/>
    <property type="molecule type" value="Genomic_DNA"/>
</dbReference>
<organism evidence="3 4">
    <name type="scientific">Streptomyces sannanensis</name>
    <dbReference type="NCBI Taxonomy" id="285536"/>
    <lineage>
        <taxon>Bacteria</taxon>
        <taxon>Bacillati</taxon>
        <taxon>Actinomycetota</taxon>
        <taxon>Actinomycetes</taxon>
        <taxon>Kitasatosporales</taxon>
        <taxon>Streptomycetaceae</taxon>
        <taxon>Streptomyces</taxon>
    </lineage>
</organism>
<evidence type="ECO:0000256" key="1">
    <source>
        <dbReference type="SAM" id="MobiDB-lite"/>
    </source>
</evidence>
<evidence type="ECO:0000313" key="2">
    <source>
        <dbReference type="EMBL" id="GAA3367680.1"/>
    </source>
</evidence>
<keyword evidence="4" id="KW-1185">Reference proteome</keyword>
<feature type="region of interest" description="Disordered" evidence="1">
    <location>
        <begin position="62"/>
        <end position="88"/>
    </location>
</feature>